<keyword evidence="5" id="KW-1133">Transmembrane helix</keyword>
<proteinExistence type="predicted"/>
<dbReference type="GO" id="GO:0016020">
    <property type="term" value="C:membrane"/>
    <property type="evidence" value="ECO:0007669"/>
    <property type="project" value="UniProtKB-SubCell"/>
</dbReference>
<keyword evidence="5" id="KW-0812">Transmembrane</keyword>
<dbReference type="RefSeq" id="WP_125126270.1">
    <property type="nucleotide sequence ID" value="NZ_RHJS01000002.1"/>
</dbReference>
<keyword evidence="5" id="KW-0472">Membrane</keyword>
<organism evidence="7 8">
    <name type="scientific">Schaedlerella arabinosiphila</name>
    <dbReference type="NCBI Taxonomy" id="2044587"/>
    <lineage>
        <taxon>Bacteria</taxon>
        <taxon>Bacillati</taxon>
        <taxon>Bacillota</taxon>
        <taxon>Clostridia</taxon>
        <taxon>Lachnospirales</taxon>
        <taxon>Lachnospiraceae</taxon>
        <taxon>Schaedlerella</taxon>
    </lineage>
</organism>
<dbReference type="EMBL" id="RHJS01000002">
    <property type="protein sequence ID" value="RRK30440.1"/>
    <property type="molecule type" value="Genomic_DNA"/>
</dbReference>
<feature type="transmembrane region" description="Helical" evidence="5">
    <location>
        <begin position="296"/>
        <end position="318"/>
    </location>
</feature>
<reference evidence="7" key="1">
    <citation type="submission" date="2018-10" db="EMBL/GenBank/DDBJ databases">
        <title>Schaedlerella arabinophila gen. nov. sp. nov., isolated from the mouse intestinal tract and comparative analysis with the genome of the closely related altered Schaedler flora strain ASF502.</title>
        <authorList>
            <person name="Miyake S."/>
            <person name="Soh M."/>
            <person name="Seedorf H."/>
        </authorList>
    </citation>
    <scope>NUCLEOTIDE SEQUENCE [LARGE SCALE GENOMIC DNA]</scope>
    <source>
        <strain evidence="7">DSM 106076</strain>
    </source>
</reference>
<evidence type="ECO:0000256" key="2">
    <source>
        <dbReference type="ARBA" id="ARBA00022553"/>
    </source>
</evidence>
<dbReference type="PROSITE" id="PS50885">
    <property type="entry name" value="HAMP"/>
    <property type="match status" value="1"/>
</dbReference>
<gene>
    <name evidence="7" type="ORF">EBB54_02890</name>
</gene>
<comment type="caution">
    <text evidence="7">The sequence shown here is derived from an EMBL/GenBank/DDBJ whole genome shotgun (WGS) entry which is preliminary data.</text>
</comment>
<dbReference type="GO" id="GO:0000155">
    <property type="term" value="F:phosphorelay sensor kinase activity"/>
    <property type="evidence" value="ECO:0007669"/>
    <property type="project" value="InterPro"/>
</dbReference>
<feature type="transmembrane region" description="Helical" evidence="5">
    <location>
        <begin position="12"/>
        <end position="37"/>
    </location>
</feature>
<dbReference type="InterPro" id="IPR036890">
    <property type="entry name" value="HATPase_C_sf"/>
</dbReference>
<dbReference type="InterPro" id="IPR010559">
    <property type="entry name" value="Sig_transdc_His_kin_internal"/>
</dbReference>
<keyword evidence="8" id="KW-1185">Reference proteome</keyword>
<evidence type="ECO:0000259" key="6">
    <source>
        <dbReference type="PROSITE" id="PS50885"/>
    </source>
</evidence>
<evidence type="ECO:0000256" key="3">
    <source>
        <dbReference type="ARBA" id="ARBA00022679"/>
    </source>
</evidence>
<evidence type="ECO:0000256" key="4">
    <source>
        <dbReference type="ARBA" id="ARBA00022777"/>
    </source>
</evidence>
<dbReference type="SUPFAM" id="SSF55874">
    <property type="entry name" value="ATPase domain of HSP90 chaperone/DNA topoisomerase II/histidine kinase"/>
    <property type="match status" value="1"/>
</dbReference>
<accession>A0A426DC53</accession>
<dbReference type="Gene3D" id="3.30.565.10">
    <property type="entry name" value="Histidine kinase-like ATPase, C-terminal domain"/>
    <property type="match status" value="1"/>
</dbReference>
<protein>
    <submittedName>
        <fullName evidence="7">Sensor histidine kinase</fullName>
    </submittedName>
</protein>
<evidence type="ECO:0000256" key="5">
    <source>
        <dbReference type="SAM" id="Phobius"/>
    </source>
</evidence>
<name>A0A426DC53_9FIRM</name>
<evidence type="ECO:0000313" key="8">
    <source>
        <dbReference type="Proteomes" id="UP000274920"/>
    </source>
</evidence>
<dbReference type="AlphaFoldDB" id="A0A426DC53"/>
<dbReference type="PANTHER" id="PTHR34220:SF7">
    <property type="entry name" value="SENSOR HISTIDINE KINASE YPDA"/>
    <property type="match status" value="1"/>
</dbReference>
<keyword evidence="2" id="KW-0597">Phosphoprotein</keyword>
<feature type="domain" description="HAMP" evidence="6">
    <location>
        <begin position="316"/>
        <end position="368"/>
    </location>
</feature>
<dbReference type="Proteomes" id="UP000274920">
    <property type="component" value="Unassembled WGS sequence"/>
</dbReference>
<evidence type="ECO:0000256" key="1">
    <source>
        <dbReference type="ARBA" id="ARBA00004370"/>
    </source>
</evidence>
<dbReference type="PANTHER" id="PTHR34220">
    <property type="entry name" value="SENSOR HISTIDINE KINASE YPDA"/>
    <property type="match status" value="1"/>
</dbReference>
<dbReference type="Pfam" id="PF02518">
    <property type="entry name" value="HATPase_c"/>
    <property type="match status" value="1"/>
</dbReference>
<comment type="subcellular location">
    <subcellularLocation>
        <location evidence="1">Membrane</location>
    </subcellularLocation>
</comment>
<dbReference type="Gene3D" id="6.10.340.10">
    <property type="match status" value="1"/>
</dbReference>
<keyword evidence="3" id="KW-0808">Transferase</keyword>
<dbReference type="InterPro" id="IPR003660">
    <property type="entry name" value="HAMP_dom"/>
</dbReference>
<evidence type="ECO:0000313" key="7">
    <source>
        <dbReference type="EMBL" id="RRK30440.1"/>
    </source>
</evidence>
<dbReference type="Pfam" id="PF06580">
    <property type="entry name" value="His_kinase"/>
    <property type="match status" value="1"/>
</dbReference>
<keyword evidence="4 7" id="KW-0418">Kinase</keyword>
<dbReference type="InterPro" id="IPR050640">
    <property type="entry name" value="Bact_2-comp_sensor_kinase"/>
</dbReference>
<sequence>MNRSNTIHIPSLRSFITVTVSLIVTLILLCSFFFYYIRTDRILTTSYEHSVTGQFGQVNQKISDQVDSIDSVIPLYVSNASIAGILEDTAHKPLSSERKIHIEKQMTDLYYSTPLSAKNFTNGIYILNVQGDVFRISTSASPAGSLSGSHELLRDLDQKEHRLTCRMLPSDGKNLYFIRNLFSGNTGSYSGTFIIAVDLEKWLAYCVNGLAPSWFICLYDRDMNLCSSRDMEPQSLELQAALDQGSTAFVSFQELTLCSDAYFTAVQKLDKIQLTAAVAAPKSILFQDLNDTLKTYILLLACTVLAALLLAVIVSRAVTRPIDRMIYHINQISKGEQASLPPMKMYREFRVWADALNRMLKQLDIYYNDNFQKQLLLKSSEIRALQSQMNPHFLFNVLNTIAWKAQISDQEEIYQMIISLGELLKKNTLSKETDYVRLAQEIEYVKFYVYLQQMRFEDKISCVFQVPDALMDCMVPTFCIQPLVENAIVHGLEPKDGKGRLIVQVIPSDGQLMEISIIDNGIGFDPIPDIRNIRPSGADAHTHVGLCNLDKRLELLFGPDARLRIDSIPEKCTTISFQIPIRTKEEDHDIQTVSC</sequence>
<dbReference type="InterPro" id="IPR003594">
    <property type="entry name" value="HATPase_dom"/>
</dbReference>